<evidence type="ECO:0000313" key="3">
    <source>
        <dbReference type="Proteomes" id="UP000051863"/>
    </source>
</evidence>
<dbReference type="Pfam" id="PF00583">
    <property type="entry name" value="Acetyltransf_1"/>
    <property type="match status" value="1"/>
</dbReference>
<dbReference type="CDD" id="cd04301">
    <property type="entry name" value="NAT_SF"/>
    <property type="match status" value="1"/>
</dbReference>
<dbReference type="PATRIC" id="fig|405446.3.peg.2314"/>
<dbReference type="EMBL" id="LDJJ01000046">
    <property type="protein sequence ID" value="KRG66582.1"/>
    <property type="molecule type" value="Genomic_DNA"/>
</dbReference>
<reference evidence="2 3" key="1">
    <citation type="submission" date="2015-05" db="EMBL/GenBank/DDBJ databases">
        <title>Genome sequencing and analysis of members of genus Stenotrophomonas.</title>
        <authorList>
            <person name="Patil P.P."/>
            <person name="Midha S."/>
            <person name="Patil P.B."/>
        </authorList>
    </citation>
    <scope>NUCLEOTIDE SEQUENCE [LARGE SCALE GENOMIC DNA]</scope>
    <source>
        <strain evidence="2 3">DSM 18941</strain>
    </source>
</reference>
<dbReference type="InterPro" id="IPR016181">
    <property type="entry name" value="Acyl_CoA_acyltransferase"/>
</dbReference>
<evidence type="ECO:0000313" key="2">
    <source>
        <dbReference type="EMBL" id="KRG66582.1"/>
    </source>
</evidence>
<comment type="caution">
    <text evidence="2">The sequence shown here is derived from an EMBL/GenBank/DDBJ whole genome shotgun (WGS) entry which is preliminary data.</text>
</comment>
<name>A0A0R0CCB5_9GAMM</name>
<feature type="domain" description="N-acetyltransferase" evidence="1">
    <location>
        <begin position="1"/>
        <end position="148"/>
    </location>
</feature>
<dbReference type="RefSeq" id="WP_057629302.1">
    <property type="nucleotide sequence ID" value="NZ_LDJJ01000046.1"/>
</dbReference>
<dbReference type="SUPFAM" id="SSF55729">
    <property type="entry name" value="Acyl-CoA N-acyltransferases (Nat)"/>
    <property type="match status" value="1"/>
</dbReference>
<evidence type="ECO:0000259" key="1">
    <source>
        <dbReference type="PROSITE" id="PS51186"/>
    </source>
</evidence>
<sequence>MPIRPYQLADADACLSLFESNVPEYFTLAERADFEQFLRRDAQGCDYQLIEHDDSVVACGGLAIRADGVAVFCWGMVERSLQRRGLGRQLSLARLQQARQNPNVKRIELSTSQHTQDFYARLGFSVTRVVADGHGPGLDAVEMVLVLRND</sequence>
<accession>A0A0R0CCB5</accession>
<dbReference type="InterPro" id="IPR000182">
    <property type="entry name" value="GNAT_dom"/>
</dbReference>
<dbReference type="Gene3D" id="3.40.630.30">
    <property type="match status" value="1"/>
</dbReference>
<gene>
    <name evidence="2" type="ORF">ABB27_13455</name>
</gene>
<dbReference type="OrthoDB" id="2380306at2"/>
<proteinExistence type="predicted"/>
<dbReference type="GO" id="GO:0016747">
    <property type="term" value="F:acyltransferase activity, transferring groups other than amino-acyl groups"/>
    <property type="evidence" value="ECO:0007669"/>
    <property type="project" value="InterPro"/>
</dbReference>
<organism evidence="2 3">
    <name type="scientific">Stenotrophomonas terrae</name>
    <dbReference type="NCBI Taxonomy" id="405446"/>
    <lineage>
        <taxon>Bacteria</taxon>
        <taxon>Pseudomonadati</taxon>
        <taxon>Pseudomonadota</taxon>
        <taxon>Gammaproteobacteria</taxon>
        <taxon>Lysobacterales</taxon>
        <taxon>Lysobacteraceae</taxon>
        <taxon>Stenotrophomonas</taxon>
    </lineage>
</organism>
<keyword evidence="2" id="KW-0808">Transferase</keyword>
<dbReference type="Proteomes" id="UP000051863">
    <property type="component" value="Unassembled WGS sequence"/>
</dbReference>
<dbReference type="PROSITE" id="PS51186">
    <property type="entry name" value="GNAT"/>
    <property type="match status" value="1"/>
</dbReference>
<dbReference type="AlphaFoldDB" id="A0A0R0CCB5"/>
<protein>
    <submittedName>
        <fullName evidence="2">Acetyltransferase</fullName>
    </submittedName>
</protein>
<keyword evidence="3" id="KW-1185">Reference proteome</keyword>